<dbReference type="FunFam" id="3.40.50.10260:FF:000005">
    <property type="entry name" value="NAD(P)H-hydrate epimerase"/>
    <property type="match status" value="1"/>
</dbReference>
<evidence type="ECO:0000256" key="5">
    <source>
        <dbReference type="ARBA" id="ARBA00022741"/>
    </source>
</evidence>
<comment type="similarity">
    <text evidence="10">Belongs to the NnrE/AIBP family.</text>
</comment>
<reference evidence="11 12" key="1">
    <citation type="submission" date="2015-10" db="EMBL/GenBank/DDBJ databases">
        <title>Draft genomes sequences of Candida glabrata isolates 1A, 1B, 2A, 2B, 3A and 3B.</title>
        <authorList>
            <person name="Haavelsrud O.E."/>
            <person name="Gaustad P."/>
        </authorList>
    </citation>
    <scope>NUCLEOTIDE SEQUENCE [LARGE SCALE GENOMIC DNA]</scope>
    <source>
        <strain evidence="11">910700640</strain>
    </source>
</reference>
<comment type="subcellular location">
    <subcellularLocation>
        <location evidence="10">Cytoplasm</location>
    </subcellularLocation>
    <subcellularLocation>
        <location evidence="10">Mitochondrion</location>
    </subcellularLocation>
</comment>
<dbReference type="VEuPathDB" id="FungiDB:CAGL0G05357g"/>
<dbReference type="InterPro" id="IPR004443">
    <property type="entry name" value="YjeF_N_dom"/>
</dbReference>
<proteinExistence type="inferred from homology"/>
<dbReference type="InterPro" id="IPR032976">
    <property type="entry name" value="YJEFN_prot_NAXE-like"/>
</dbReference>
<comment type="cofactor">
    <cofactor evidence="10">
        <name>K(+)</name>
        <dbReference type="ChEBI" id="CHEBI:29103"/>
    </cofactor>
    <text evidence="10">Binds 1 potassium ion per subunit.</text>
</comment>
<dbReference type="GO" id="GO:0046872">
    <property type="term" value="F:metal ion binding"/>
    <property type="evidence" value="ECO:0007669"/>
    <property type="project" value="UniProtKB-KW"/>
</dbReference>
<keyword evidence="5 10" id="KW-0547">Nucleotide-binding</keyword>
<organism evidence="11 12">
    <name type="scientific">Candida glabrata</name>
    <name type="common">Yeast</name>
    <name type="synonym">Torulopsis glabrata</name>
    <dbReference type="NCBI Taxonomy" id="5478"/>
    <lineage>
        <taxon>Eukaryota</taxon>
        <taxon>Fungi</taxon>
        <taxon>Dikarya</taxon>
        <taxon>Ascomycota</taxon>
        <taxon>Saccharomycotina</taxon>
        <taxon>Saccharomycetes</taxon>
        <taxon>Saccharomycetales</taxon>
        <taxon>Saccharomycetaceae</taxon>
        <taxon>Nakaseomyces</taxon>
    </lineage>
</organism>
<comment type="catalytic activity">
    <reaction evidence="2 10">
        <text>(6R)-NADPHX = (6S)-NADPHX</text>
        <dbReference type="Rhea" id="RHEA:32227"/>
        <dbReference type="ChEBI" id="CHEBI:64076"/>
        <dbReference type="ChEBI" id="CHEBI:64077"/>
        <dbReference type="EC" id="5.1.99.6"/>
    </reaction>
</comment>
<dbReference type="HAMAP" id="MF_01966">
    <property type="entry name" value="NADHX_epimerase"/>
    <property type="match status" value="1"/>
</dbReference>
<protein>
    <recommendedName>
        <fullName evidence="3 10">NAD(P)H-hydrate epimerase</fullName>
        <ecNumber evidence="3 10">5.1.99.6</ecNumber>
    </recommendedName>
    <alternativeName>
        <fullName evidence="10">NAD(P)HX epimerase</fullName>
    </alternativeName>
</protein>
<dbReference type="VEuPathDB" id="FungiDB:B1J91_G05357g"/>
<evidence type="ECO:0000256" key="6">
    <source>
        <dbReference type="ARBA" id="ARBA00022857"/>
    </source>
</evidence>
<dbReference type="Pfam" id="PF03853">
    <property type="entry name" value="YjeF_N"/>
    <property type="match status" value="1"/>
</dbReference>
<sequence length="246" mass="27686">MSALKVVSSKLAAEIDQELMGPQVGFTLQQLMELAGFSVAQAVSREFPLSSKLNDNKHVFVIAGPGNNGGDGLVCARHLKLFGYNPIVFYPKRSERTEFYKQLVHQLNFFKVPVLGQDDDETRWLSYLEPEKTLCIVDAIFGFSFKPPMREPFQSIMSQLKKIENDIPIISVDVPTGWDVDEGPISEQCIVPKVLVSLTVPKLCSNYLKEKTTKHYVGGRFVPRDFANKYGFEPFAYEGTDQVLKL</sequence>
<evidence type="ECO:0000256" key="10">
    <source>
        <dbReference type="HAMAP-Rule" id="MF_03159"/>
    </source>
</evidence>
<feature type="binding site" evidence="10">
    <location>
        <begin position="142"/>
        <end position="148"/>
    </location>
    <ligand>
        <name>(6S)-NADPHX</name>
        <dbReference type="ChEBI" id="CHEBI:64076"/>
    </ligand>
</feature>
<evidence type="ECO:0000256" key="2">
    <source>
        <dbReference type="ARBA" id="ARBA00000909"/>
    </source>
</evidence>
<dbReference type="Gene3D" id="3.40.50.10260">
    <property type="entry name" value="YjeF N-terminal domain"/>
    <property type="match status" value="1"/>
</dbReference>
<keyword evidence="4 10" id="KW-0479">Metal-binding</keyword>
<comment type="caution">
    <text evidence="11">The sequence shown here is derived from an EMBL/GenBank/DDBJ whole genome shotgun (WGS) entry which is preliminary data.</text>
</comment>
<dbReference type="PROSITE" id="PS51385">
    <property type="entry name" value="YJEF_N"/>
    <property type="match status" value="1"/>
</dbReference>
<evidence type="ECO:0000256" key="8">
    <source>
        <dbReference type="ARBA" id="ARBA00023027"/>
    </source>
</evidence>
<keyword evidence="6" id="KW-0521">NADP</keyword>
<gene>
    <name evidence="11" type="ORF">AO440_001705</name>
</gene>
<dbReference type="PhylomeDB" id="A0A0W0EBV3"/>
<dbReference type="VEuPathDB" id="FungiDB:GW608_G05159"/>
<dbReference type="SUPFAM" id="SSF64153">
    <property type="entry name" value="YjeF N-terminal domain-like"/>
    <property type="match status" value="1"/>
</dbReference>
<dbReference type="GO" id="GO:0005739">
    <property type="term" value="C:mitochondrion"/>
    <property type="evidence" value="ECO:0007669"/>
    <property type="project" value="UniProtKB-SubCell"/>
</dbReference>
<dbReference type="VEuPathDB" id="FungiDB:GVI51_G05181"/>
<dbReference type="PANTHER" id="PTHR13232">
    <property type="entry name" value="NAD(P)H-HYDRATE EPIMERASE"/>
    <property type="match status" value="1"/>
</dbReference>
<dbReference type="VEuPathDB" id="FungiDB:GWK60_G05159"/>
<dbReference type="GO" id="GO:0000166">
    <property type="term" value="F:nucleotide binding"/>
    <property type="evidence" value="ECO:0007669"/>
    <property type="project" value="UniProtKB-KW"/>
</dbReference>
<dbReference type="AlphaFoldDB" id="A0A0W0EBV3"/>
<dbReference type="Proteomes" id="UP000054886">
    <property type="component" value="Unassembled WGS sequence"/>
</dbReference>
<feature type="binding site" evidence="10">
    <location>
        <position position="68"/>
    </location>
    <ligand>
        <name>K(+)</name>
        <dbReference type="ChEBI" id="CHEBI:29103"/>
    </ligand>
</feature>
<evidence type="ECO:0000313" key="11">
    <source>
        <dbReference type="EMBL" id="KTB07629.1"/>
    </source>
</evidence>
<comment type="caution">
    <text evidence="10">Lacks conserved residue(s) required for the propagation of feature annotation.</text>
</comment>
<feature type="binding site" evidence="10">
    <location>
        <position position="173"/>
    </location>
    <ligand>
        <name>(6S)-NADPHX</name>
        <dbReference type="ChEBI" id="CHEBI:64076"/>
    </ligand>
</feature>
<keyword evidence="8 10" id="KW-0520">NAD</keyword>
<dbReference type="EC" id="5.1.99.6" evidence="3 10"/>
<dbReference type="NCBIfam" id="TIGR00197">
    <property type="entry name" value="yjeF_nterm"/>
    <property type="match status" value="1"/>
</dbReference>
<evidence type="ECO:0000256" key="3">
    <source>
        <dbReference type="ARBA" id="ARBA00012228"/>
    </source>
</evidence>
<comment type="catalytic activity">
    <reaction evidence="1 10">
        <text>(6R)-NADHX = (6S)-NADHX</text>
        <dbReference type="Rhea" id="RHEA:32215"/>
        <dbReference type="ChEBI" id="CHEBI:64074"/>
        <dbReference type="ChEBI" id="CHEBI:64075"/>
        <dbReference type="EC" id="5.1.99.6"/>
    </reaction>
</comment>
<evidence type="ECO:0000256" key="9">
    <source>
        <dbReference type="ARBA" id="ARBA00023235"/>
    </source>
</evidence>
<evidence type="ECO:0000256" key="4">
    <source>
        <dbReference type="ARBA" id="ARBA00022723"/>
    </source>
</evidence>
<dbReference type="InterPro" id="IPR036652">
    <property type="entry name" value="YjeF_N_dom_sf"/>
</dbReference>
<feature type="binding site" evidence="10">
    <location>
        <position position="176"/>
    </location>
    <ligand>
        <name>K(+)</name>
        <dbReference type="ChEBI" id="CHEBI:29103"/>
    </ligand>
</feature>
<feature type="binding site" evidence="10">
    <location>
        <begin position="67"/>
        <end position="71"/>
    </location>
    <ligand>
        <name>(6S)-NADPHX</name>
        <dbReference type="ChEBI" id="CHEBI:64076"/>
    </ligand>
</feature>
<feature type="binding site" evidence="10">
    <location>
        <position position="138"/>
    </location>
    <ligand>
        <name>K(+)</name>
        <dbReference type="ChEBI" id="CHEBI:29103"/>
    </ligand>
</feature>
<evidence type="ECO:0000313" key="12">
    <source>
        <dbReference type="Proteomes" id="UP000054886"/>
    </source>
</evidence>
<dbReference type="GO" id="GO:0052856">
    <property type="term" value="F:NAD(P)HX epimerase activity"/>
    <property type="evidence" value="ECO:0007669"/>
    <property type="project" value="UniProtKB-UniRule"/>
</dbReference>
<evidence type="ECO:0000256" key="1">
    <source>
        <dbReference type="ARBA" id="ARBA00000013"/>
    </source>
</evidence>
<keyword evidence="10" id="KW-0496">Mitochondrion</keyword>
<comment type="function">
    <text evidence="10">Catalyzes the epimerization of the S- and R-forms of NAD(P)HX, a damaged form of NAD(P)H that is a result of enzymatic or heat-dependent hydration. This is a prerequisite for the S-specific NAD(P)H-hydrate dehydratase to allow the repair of both epimers of NAD(P)HX.</text>
</comment>
<keyword evidence="7 10" id="KW-0630">Potassium</keyword>
<dbReference type="EMBL" id="LLZZ01000107">
    <property type="protein sequence ID" value="KTB07629.1"/>
    <property type="molecule type" value="Genomic_DNA"/>
</dbReference>
<dbReference type="PANTHER" id="PTHR13232:SF10">
    <property type="entry name" value="NAD(P)H-HYDRATE EPIMERASE"/>
    <property type="match status" value="1"/>
</dbReference>
<dbReference type="GO" id="GO:0046496">
    <property type="term" value="P:nicotinamide nucleotide metabolic process"/>
    <property type="evidence" value="ECO:0007669"/>
    <property type="project" value="EnsemblFungi"/>
</dbReference>
<keyword evidence="9 10" id="KW-0413">Isomerase</keyword>
<accession>A0A0W0EBV3</accession>
<keyword evidence="10" id="KW-0963">Cytoplasm</keyword>
<name>A0A0W0EBV3_CANGB</name>
<evidence type="ECO:0000256" key="7">
    <source>
        <dbReference type="ARBA" id="ARBA00022958"/>
    </source>
</evidence>